<dbReference type="InterPro" id="IPR000086">
    <property type="entry name" value="NUDIX_hydrolase_dom"/>
</dbReference>
<proteinExistence type="predicted"/>
<name>A0ABW5P8U9_9BACL</name>
<dbReference type="CDD" id="cd02883">
    <property type="entry name" value="NUDIX_Hydrolase"/>
    <property type="match status" value="1"/>
</dbReference>
<dbReference type="Pfam" id="PF00293">
    <property type="entry name" value="NUDIX"/>
    <property type="match status" value="1"/>
</dbReference>
<dbReference type="PROSITE" id="PS51462">
    <property type="entry name" value="NUDIX"/>
    <property type="match status" value="1"/>
</dbReference>
<dbReference type="PANTHER" id="PTHR21340">
    <property type="entry name" value="DIADENOSINE 5,5-P1,P4-TETRAPHOSPHATE PYROPHOSPHOHYDROLASE MUTT"/>
    <property type="match status" value="1"/>
</dbReference>
<dbReference type="InterPro" id="IPR015797">
    <property type="entry name" value="NUDIX_hydrolase-like_dom_sf"/>
</dbReference>
<feature type="domain" description="Nudix hydrolase" evidence="2">
    <location>
        <begin position="1"/>
        <end position="134"/>
    </location>
</feature>
<keyword evidence="4" id="KW-1185">Reference proteome</keyword>
<dbReference type="SUPFAM" id="SSF55811">
    <property type="entry name" value="Nudix"/>
    <property type="match status" value="1"/>
</dbReference>
<organism evidence="3 4">
    <name type="scientific">Paenibacillus gansuensis</name>
    <dbReference type="NCBI Taxonomy" id="306542"/>
    <lineage>
        <taxon>Bacteria</taxon>
        <taxon>Bacillati</taxon>
        <taxon>Bacillota</taxon>
        <taxon>Bacilli</taxon>
        <taxon>Bacillales</taxon>
        <taxon>Paenibacillaceae</taxon>
        <taxon>Paenibacillus</taxon>
    </lineage>
</organism>
<evidence type="ECO:0000256" key="1">
    <source>
        <dbReference type="ARBA" id="ARBA00022801"/>
    </source>
</evidence>
<evidence type="ECO:0000313" key="3">
    <source>
        <dbReference type="EMBL" id="MFD2611702.1"/>
    </source>
</evidence>
<accession>A0ABW5P8U9</accession>
<dbReference type="Gene3D" id="3.90.79.10">
    <property type="entry name" value="Nucleoside Triphosphate Pyrophosphohydrolase"/>
    <property type="match status" value="1"/>
</dbReference>
<comment type="caution">
    <text evidence="3">The sequence shown here is derived from an EMBL/GenBank/DDBJ whole genome shotgun (WGS) entry which is preliminary data.</text>
</comment>
<evidence type="ECO:0000259" key="2">
    <source>
        <dbReference type="PROSITE" id="PS51462"/>
    </source>
</evidence>
<dbReference type="EMBL" id="JBHUME010000005">
    <property type="protein sequence ID" value="MFD2611702.1"/>
    <property type="molecule type" value="Genomic_DNA"/>
</dbReference>
<gene>
    <name evidence="3" type="ORF">ACFSUF_04615</name>
</gene>
<dbReference type="InterPro" id="IPR051325">
    <property type="entry name" value="Nudix_hydrolase_domain"/>
</dbReference>
<sequence>MSVGVLITDGRQFLACHSTGNSFYDLPKGLKEEGETPVEAGIRETREETGIELDAALLEDLGVFPYLRNKDLHLFRWTADQLPDVKQLRCTSYFIHPRSGKKIPEADGYKYVLFEQLEKDMAKSMAKLLRSLYPKEMDVL</sequence>
<dbReference type="PANTHER" id="PTHR21340:SF0">
    <property type="entry name" value="BIS(5'-NUCLEOSYL)-TETRAPHOSPHATASE [ASYMMETRICAL]"/>
    <property type="match status" value="1"/>
</dbReference>
<reference evidence="4" key="1">
    <citation type="journal article" date="2019" name="Int. J. Syst. Evol. Microbiol.">
        <title>The Global Catalogue of Microorganisms (GCM) 10K type strain sequencing project: providing services to taxonomists for standard genome sequencing and annotation.</title>
        <authorList>
            <consortium name="The Broad Institute Genomics Platform"/>
            <consortium name="The Broad Institute Genome Sequencing Center for Infectious Disease"/>
            <person name="Wu L."/>
            <person name="Ma J."/>
        </authorList>
    </citation>
    <scope>NUCLEOTIDE SEQUENCE [LARGE SCALE GENOMIC DNA]</scope>
    <source>
        <strain evidence="4">KCTC 3950</strain>
    </source>
</reference>
<keyword evidence="1" id="KW-0378">Hydrolase</keyword>
<evidence type="ECO:0000313" key="4">
    <source>
        <dbReference type="Proteomes" id="UP001597541"/>
    </source>
</evidence>
<protein>
    <submittedName>
        <fullName evidence="3">NUDIX domain-containing protein</fullName>
    </submittedName>
</protein>
<dbReference type="Proteomes" id="UP001597541">
    <property type="component" value="Unassembled WGS sequence"/>
</dbReference>
<dbReference type="RefSeq" id="WP_377601724.1">
    <property type="nucleotide sequence ID" value="NZ_JBHUME010000005.1"/>
</dbReference>